<dbReference type="OrthoDB" id="774557at2759"/>
<evidence type="ECO:0000256" key="1">
    <source>
        <dbReference type="SAM" id="MobiDB-lite"/>
    </source>
</evidence>
<evidence type="ECO:0000313" key="2">
    <source>
        <dbReference type="EMBL" id="KAE8353488.1"/>
    </source>
</evidence>
<organism evidence="2 3">
    <name type="scientific">Aspergillus coremiiformis</name>
    <dbReference type="NCBI Taxonomy" id="138285"/>
    <lineage>
        <taxon>Eukaryota</taxon>
        <taxon>Fungi</taxon>
        <taxon>Dikarya</taxon>
        <taxon>Ascomycota</taxon>
        <taxon>Pezizomycotina</taxon>
        <taxon>Eurotiomycetes</taxon>
        <taxon>Eurotiomycetidae</taxon>
        <taxon>Eurotiales</taxon>
        <taxon>Aspergillaceae</taxon>
        <taxon>Aspergillus</taxon>
        <taxon>Aspergillus subgen. Circumdati</taxon>
    </lineage>
</organism>
<dbReference type="Pfam" id="PF01803">
    <property type="entry name" value="LIM_bind"/>
    <property type="match status" value="1"/>
</dbReference>
<evidence type="ECO:0000313" key="3">
    <source>
        <dbReference type="Proteomes" id="UP000327118"/>
    </source>
</evidence>
<dbReference type="PANTHER" id="PTHR10378">
    <property type="entry name" value="LIM DOMAIN-BINDING PROTEIN"/>
    <property type="match status" value="1"/>
</dbReference>
<protein>
    <submittedName>
        <fullName evidence="2">LIM-domain binding protein-domain-containing protein</fullName>
    </submittedName>
</protein>
<feature type="region of interest" description="Disordered" evidence="1">
    <location>
        <begin position="125"/>
        <end position="146"/>
    </location>
</feature>
<feature type="compositionally biased region" description="Pro residues" evidence="1">
    <location>
        <begin position="268"/>
        <end position="298"/>
    </location>
</feature>
<gene>
    <name evidence="2" type="ORF">BDV28DRAFT_105710</name>
</gene>
<reference evidence="3" key="1">
    <citation type="submission" date="2019-04" db="EMBL/GenBank/DDBJ databases">
        <title>Friends and foes A comparative genomics studyof 23 Aspergillus species from section Flavi.</title>
        <authorList>
            <consortium name="DOE Joint Genome Institute"/>
            <person name="Kjaerbolling I."/>
            <person name="Vesth T."/>
            <person name="Frisvad J.C."/>
            <person name="Nybo J.L."/>
            <person name="Theobald S."/>
            <person name="Kildgaard S."/>
            <person name="Isbrandt T."/>
            <person name="Kuo A."/>
            <person name="Sato A."/>
            <person name="Lyhne E.K."/>
            <person name="Kogle M.E."/>
            <person name="Wiebenga A."/>
            <person name="Kun R.S."/>
            <person name="Lubbers R.J."/>
            <person name="Makela M.R."/>
            <person name="Barry K."/>
            <person name="Chovatia M."/>
            <person name="Clum A."/>
            <person name="Daum C."/>
            <person name="Haridas S."/>
            <person name="He G."/>
            <person name="LaButti K."/>
            <person name="Lipzen A."/>
            <person name="Mondo S."/>
            <person name="Riley R."/>
            <person name="Salamov A."/>
            <person name="Simmons B.A."/>
            <person name="Magnuson J.K."/>
            <person name="Henrissat B."/>
            <person name="Mortensen U.H."/>
            <person name="Larsen T.O."/>
            <person name="Devries R.P."/>
            <person name="Grigoriev I.V."/>
            <person name="Machida M."/>
            <person name="Baker S.E."/>
            <person name="Andersen M.R."/>
        </authorList>
    </citation>
    <scope>NUCLEOTIDE SEQUENCE [LARGE SCALE GENOMIC DNA]</scope>
    <source>
        <strain evidence="3">CBS 553.77</strain>
    </source>
</reference>
<keyword evidence="3" id="KW-1185">Reference proteome</keyword>
<feature type="compositionally biased region" description="Polar residues" evidence="1">
    <location>
        <begin position="245"/>
        <end position="254"/>
    </location>
</feature>
<dbReference type="InterPro" id="IPR029005">
    <property type="entry name" value="LIM-bd/SEUSS"/>
</dbReference>
<feature type="compositionally biased region" description="Low complexity" evidence="1">
    <location>
        <begin position="695"/>
        <end position="707"/>
    </location>
</feature>
<sequence length="769" mass="83597">MMMAQPFPAHQGIPQHPGIPPGHPLAPGQHPNAHPGAGMVQQVHPGVSAPGGPQVTQGGPMMGGMPPGAGTTAPGPVQAHALSHLGPAQAHLFQQPHFAQNYANNPQLLHQQHQQNLLRQRMMFQQQQQQQQQQHGGIPVSMPNGSQGLSAAQIAAMQNPGMRPVISQMQLQQMPHGQQQIQQQHFLAMQAQQAHQAQQAQQAHQAQQAQQAQQGHQAQQVQQPTTQPGQQTPQQRPAPHPQSVHDAQSVTPQPQHIPPPHRGSATPQPNPQQPPVSQPPQQPVIPQPQPTPNPPPQQLPQTQQPVQPQPPQQPQQQPPQPQQPQPQPQPQPQQGQQGPQQGQQQGQQPGQQQQQGPLITNQEAQLKAQQQQNAMLMQQRMNMKGATILCLNTFAEHLSNFASKGEAHDLLYWQSFVDKFYSPSGVLRQGVWNPQTGSKQFEIATPALARYYLTQFTSGIRHIQMVVENARERDSPNGGHIVESAKTSFIYWFTNDTQIFTNGKLRAQFDMNNKIEILDIDVSSYTEYLPRSQLHPLEITDQKQSPKVSKNMGKRKQAQQAQPQPQPQLYFALPESMVTPNGVPTAVMSFLEVAETISQMQVLFQYSQQNPQLSAPEALRNLVNTFQAQTPTPGYMPAPMNPAMQPGQNPRVPNLNGPNQFASPGMAHLGLPGVQGSPHLSGSAHPSPAQSHLAGPPGMVPQGQVQPNIGQGTSASASPNVSHKRRRASAVKMENDDGGAPEINGTAPPGPKTVKASPRVGGKRQKGTA</sequence>
<feature type="region of interest" description="Disordered" evidence="1">
    <location>
        <begin position="198"/>
        <end position="357"/>
    </location>
</feature>
<proteinExistence type="predicted"/>
<feature type="compositionally biased region" description="Low complexity" evidence="1">
    <location>
        <begin position="125"/>
        <end position="134"/>
    </location>
</feature>
<dbReference type="Proteomes" id="UP000327118">
    <property type="component" value="Unassembled WGS sequence"/>
</dbReference>
<accession>A0A5N6Z7T7</accession>
<feature type="region of interest" description="Disordered" evidence="1">
    <location>
        <begin position="536"/>
        <end position="567"/>
    </location>
</feature>
<feature type="compositionally biased region" description="Polar residues" evidence="1">
    <location>
        <begin position="708"/>
        <end position="721"/>
    </location>
</feature>
<name>A0A5N6Z7T7_9EURO</name>
<dbReference type="AlphaFoldDB" id="A0A5N6Z7T7"/>
<dbReference type="EMBL" id="ML739096">
    <property type="protein sequence ID" value="KAE8353488.1"/>
    <property type="molecule type" value="Genomic_DNA"/>
</dbReference>
<feature type="region of interest" description="Disordered" evidence="1">
    <location>
        <begin position="672"/>
        <end position="769"/>
    </location>
</feature>
<feature type="compositionally biased region" description="Pro residues" evidence="1">
    <location>
        <begin position="307"/>
        <end position="331"/>
    </location>
</feature>
<feature type="region of interest" description="Disordered" evidence="1">
    <location>
        <begin position="1"/>
        <end position="33"/>
    </location>
</feature>
<feature type="compositionally biased region" description="Low complexity" evidence="1">
    <location>
        <begin position="198"/>
        <end position="237"/>
    </location>
</feature>
<feature type="compositionally biased region" description="Low complexity" evidence="1">
    <location>
        <begin position="332"/>
        <end position="357"/>
    </location>
</feature>